<dbReference type="PANTHER" id="PTHR33112">
    <property type="entry name" value="DOMAIN PROTEIN, PUTATIVE-RELATED"/>
    <property type="match status" value="1"/>
</dbReference>
<evidence type="ECO:0000313" key="2">
    <source>
        <dbReference type="EMBL" id="KAL2823037.1"/>
    </source>
</evidence>
<organism evidence="2 3">
    <name type="scientific">Aspergillus granulosus</name>
    <dbReference type="NCBI Taxonomy" id="176169"/>
    <lineage>
        <taxon>Eukaryota</taxon>
        <taxon>Fungi</taxon>
        <taxon>Dikarya</taxon>
        <taxon>Ascomycota</taxon>
        <taxon>Pezizomycotina</taxon>
        <taxon>Eurotiomycetes</taxon>
        <taxon>Eurotiomycetidae</taxon>
        <taxon>Eurotiales</taxon>
        <taxon>Aspergillaceae</taxon>
        <taxon>Aspergillus</taxon>
        <taxon>Aspergillus subgen. Nidulantes</taxon>
    </lineage>
</organism>
<gene>
    <name evidence="2" type="ORF">BJX63DRAFT_376107</name>
</gene>
<evidence type="ECO:0000313" key="3">
    <source>
        <dbReference type="Proteomes" id="UP001610334"/>
    </source>
</evidence>
<proteinExistence type="predicted"/>
<dbReference type="Pfam" id="PF06985">
    <property type="entry name" value="HET"/>
    <property type="match status" value="1"/>
</dbReference>
<name>A0ABR4I5W6_9EURO</name>
<comment type="caution">
    <text evidence="2">The sequence shown here is derived from an EMBL/GenBank/DDBJ whole genome shotgun (WGS) entry which is preliminary data.</text>
</comment>
<dbReference type="InterPro" id="IPR010730">
    <property type="entry name" value="HET"/>
</dbReference>
<keyword evidence="3" id="KW-1185">Reference proteome</keyword>
<dbReference type="Proteomes" id="UP001610334">
    <property type="component" value="Unassembled WGS sequence"/>
</dbReference>
<feature type="domain" description="Heterokaryon incompatibility" evidence="1">
    <location>
        <begin position="75"/>
        <end position="231"/>
    </location>
</feature>
<dbReference type="EMBL" id="JBFXLT010000001">
    <property type="protein sequence ID" value="KAL2823037.1"/>
    <property type="molecule type" value="Genomic_DNA"/>
</dbReference>
<reference evidence="2 3" key="1">
    <citation type="submission" date="2024-07" db="EMBL/GenBank/DDBJ databases">
        <title>Section-level genome sequencing and comparative genomics of Aspergillus sections Usti and Cavernicolus.</title>
        <authorList>
            <consortium name="Lawrence Berkeley National Laboratory"/>
            <person name="Nybo J.L."/>
            <person name="Vesth T.C."/>
            <person name="Theobald S."/>
            <person name="Frisvad J.C."/>
            <person name="Larsen T.O."/>
            <person name="Kjaerboelling I."/>
            <person name="Rothschild-Mancinelli K."/>
            <person name="Lyhne E.K."/>
            <person name="Kogle M.E."/>
            <person name="Barry K."/>
            <person name="Clum A."/>
            <person name="Na H."/>
            <person name="Ledsgaard L."/>
            <person name="Lin J."/>
            <person name="Lipzen A."/>
            <person name="Kuo A."/>
            <person name="Riley R."/>
            <person name="Mondo S."/>
            <person name="Labutti K."/>
            <person name="Haridas S."/>
            <person name="Pangalinan J."/>
            <person name="Salamov A.A."/>
            <person name="Simmons B.A."/>
            <person name="Magnuson J.K."/>
            <person name="Chen J."/>
            <person name="Drula E."/>
            <person name="Henrissat B."/>
            <person name="Wiebenga A."/>
            <person name="Lubbers R.J."/>
            <person name="Gomes A.C."/>
            <person name="Makela M.R."/>
            <person name="Stajich J."/>
            <person name="Grigoriev I.V."/>
            <person name="Mortensen U.H."/>
            <person name="De Vries R.P."/>
            <person name="Baker S.E."/>
            <person name="Andersen M.R."/>
        </authorList>
    </citation>
    <scope>NUCLEOTIDE SEQUENCE [LARGE SCALE GENOMIC DNA]</scope>
    <source>
        <strain evidence="2 3">CBS 588.65</strain>
    </source>
</reference>
<accession>A0ABR4I5W6</accession>
<dbReference type="PANTHER" id="PTHR33112:SF9">
    <property type="entry name" value="HETEROKARYON INCOMPATIBILITY DOMAIN-CONTAINING PROTEIN"/>
    <property type="match status" value="1"/>
</dbReference>
<protein>
    <submittedName>
        <fullName evidence="2">Heterokaryon incompatibility protein-domain-containing protein</fullName>
    </submittedName>
</protein>
<evidence type="ECO:0000259" key="1">
    <source>
        <dbReference type="Pfam" id="PF06985"/>
    </source>
</evidence>
<sequence>MPESNILTGNTSLPLSFDRVHAFLQNCEATHSQCGSGRNVPLPKRLINVHEITLPGSDGEIGIRLESTEDKIGTYACLSHCWGDASQIHTQTQTTNIGDYHRFIAWSDLPKTFRDAVILTRRLGVGYLWIDSLCIIQDSRIDWEVESVKMGEIYRNSYVTIAASASRQSSGGCFSEAVPDSCLLIQEPDHPDIYVGVRDCQGAGQMNLKKDKEQPFNDHFPLFTRAWVYQERMLSRRILFCNKSELQIGCQARLSCECGGGSIAPHFKPAPRGLNVAKLKTPAELKPDEGGGGLVGDDFVMLIYRNWLEVVESYAKLNITKPSDRLPALSATAKIISQNMGSEYLAGIWRVSLMEGLLWHVRGRPSKPRPAGSDWRAPSWSWASVDAPEGLGFIIPGKSFSPAFNDKIEAAKCELAGANKLGEVTSGFIRLKVSLGTAFWRMRCRGCATPVRRTKTQGTQRSDCTLYTTEADGPLNEVWTRCAFAEPALDLMGADLSFYADEYVGDASKYGFFKCIGKGSCKIAPCYLLHVPRYDNTGKARGSEGDEKRIQSDAFLVLTKLETQENTFERVGLALISHRTESKKRKWSQEVWSSVALPETTITLV</sequence>